<name>A0A069SI83_PHOVU</name>
<dbReference type="AlphaFoldDB" id="A0A069SI83"/>
<accession>A0A069SI83</accession>
<evidence type="ECO:0000313" key="2">
    <source>
        <dbReference type="Proteomes" id="UP000027661"/>
    </source>
</evidence>
<organism evidence="1 2">
    <name type="scientific">Phocaeicola vulgatus str. 3975 RP4</name>
    <dbReference type="NCBI Taxonomy" id="1339352"/>
    <lineage>
        <taxon>Bacteria</taxon>
        <taxon>Pseudomonadati</taxon>
        <taxon>Bacteroidota</taxon>
        <taxon>Bacteroidia</taxon>
        <taxon>Bacteroidales</taxon>
        <taxon>Bacteroidaceae</taxon>
        <taxon>Phocaeicola</taxon>
    </lineage>
</organism>
<gene>
    <name evidence="1" type="ORF">M099_2394</name>
</gene>
<comment type="caution">
    <text evidence="1">The sequence shown here is derived from an EMBL/GenBank/DDBJ whole genome shotgun (WGS) entry which is preliminary data.</text>
</comment>
<dbReference type="Proteomes" id="UP000027661">
    <property type="component" value="Unassembled WGS sequence"/>
</dbReference>
<proteinExistence type="predicted"/>
<dbReference type="EMBL" id="JNHM01000029">
    <property type="protein sequence ID" value="KDS53512.1"/>
    <property type="molecule type" value="Genomic_DNA"/>
</dbReference>
<dbReference type="PATRIC" id="fig|1339352.3.peg.2301"/>
<sequence length="38" mass="4518">MFGVAIRISCSYTRSGKEEKRHKFAGSSFFMGWYFFEE</sequence>
<evidence type="ECO:0000313" key="1">
    <source>
        <dbReference type="EMBL" id="KDS53512.1"/>
    </source>
</evidence>
<reference evidence="1 2" key="1">
    <citation type="submission" date="2014-04" db="EMBL/GenBank/DDBJ databases">
        <authorList>
            <person name="Sears C."/>
            <person name="Carroll K."/>
            <person name="Sack B.R."/>
            <person name="Qadri F."/>
            <person name="Myers L.L."/>
            <person name="Chung G.-T."/>
            <person name="Escheverria P."/>
            <person name="Fraser C.M."/>
            <person name="Sadzewicz L."/>
            <person name="Shefchek K.A."/>
            <person name="Tallon L."/>
            <person name="Das S.P."/>
            <person name="Daugherty S."/>
            <person name="Mongodin E.F."/>
        </authorList>
    </citation>
    <scope>NUCLEOTIDE SEQUENCE [LARGE SCALE GENOMIC DNA]</scope>
    <source>
        <strain evidence="1 2">3975 RP4</strain>
    </source>
</reference>
<protein>
    <submittedName>
        <fullName evidence="1">Uncharacterized protein</fullName>
    </submittedName>
</protein>